<organism evidence="2 3">
    <name type="scientific">Luteimonas fraxinea</name>
    <dbReference type="NCBI Taxonomy" id="2901869"/>
    <lineage>
        <taxon>Bacteria</taxon>
        <taxon>Pseudomonadati</taxon>
        <taxon>Pseudomonadota</taxon>
        <taxon>Gammaproteobacteria</taxon>
        <taxon>Lysobacterales</taxon>
        <taxon>Lysobacteraceae</taxon>
        <taxon>Luteimonas</taxon>
    </lineage>
</organism>
<accession>A0ABS8U9L9</accession>
<proteinExistence type="predicted"/>
<gene>
    <name evidence="2" type="ORF">LTT95_01385</name>
</gene>
<feature type="region of interest" description="Disordered" evidence="1">
    <location>
        <begin position="1"/>
        <end position="37"/>
    </location>
</feature>
<sequence length="831" mass="84975">MHPTIDGYRGYAPTPAQATPPAQPVSAANAQPGTPAHTASAYEAWQEARQAVDVAPPHFYTAAASNAGIAREAFEAAILAELDATPPFVGPVIPGTSQLEVAAAPLLQRYEGDPAAVEIVHRATEELALLQPLSQRPEVQALLDEASAQSDAAAVMDTLSAGLDGLSEEDRRYLTTSPELATLIREQVEPWVAEPYAGKEGDALTGRESVWASNESSARLQSLTDGLPPDLAYAVIQGNLDTIANIAQLRPQYLGNPAAAGGESFGRIADAVGALGDTPEGNQLRTDIAIMFTSNGVDRGQGYPLAVALGQSVESGASPGLALEIISQLSRNGDLETAAVATEQLVSAGESIGDDISSDLETYQEMLGELGTLLQDNEGLPAEATSAAVEAWLANQDADWQADFAQLEGRLIERAGQMRELLAGVSGLPDSLTGPVDGALRDLFNSEAVLNAVNLAASRDRSFLTGPQADAMIALADPARAGAAGADTLRQIGNHAIQQEVSLIFGDLEHGNAASAAAARSQLDALGDRVAGLYGGDANAYRAAISSLDEFANLPSNASAAAVESAATRLDSALNGIEGFGTDTVAGTLLRSLGVAAGVLALNKYASQAIDDPTVRDQVATLGAAAGLGSAAIALLQRPGSVDLSAASALDDARGRLGPLGAANWGKALGVFSSVGDFAYMAEAIAEGDGLEAGLHGLAGVGTIVLSVASGPVGWVVGGTMIVASLFGQASLAEFESGQAARESSIEFLTAAGFAPDVAEVLAATGETEGFAARAVVPLILESSGFGGLPGSNGERLTPEQTMDALNAMSGDAEAIEDLQTFVNNLRLSYY</sequence>
<dbReference type="RefSeq" id="WP_232134128.1">
    <property type="nucleotide sequence ID" value="NZ_CP089507.1"/>
</dbReference>
<evidence type="ECO:0000313" key="3">
    <source>
        <dbReference type="Proteomes" id="UP001430360"/>
    </source>
</evidence>
<dbReference type="EMBL" id="JAJQKU010000001">
    <property type="protein sequence ID" value="MCD9095597.1"/>
    <property type="molecule type" value="Genomic_DNA"/>
</dbReference>
<name>A0ABS8U9L9_9GAMM</name>
<reference evidence="2" key="1">
    <citation type="submission" date="2021-12" db="EMBL/GenBank/DDBJ databases">
        <authorList>
            <person name="Ulrich A."/>
        </authorList>
    </citation>
    <scope>NUCLEOTIDE SEQUENCE</scope>
    <source>
        <strain evidence="2">A1P009</strain>
    </source>
</reference>
<evidence type="ECO:0000256" key="1">
    <source>
        <dbReference type="SAM" id="MobiDB-lite"/>
    </source>
</evidence>
<comment type="caution">
    <text evidence="2">The sequence shown here is derived from an EMBL/GenBank/DDBJ whole genome shotgun (WGS) entry which is preliminary data.</text>
</comment>
<dbReference type="Proteomes" id="UP001430360">
    <property type="component" value="Unassembled WGS sequence"/>
</dbReference>
<protein>
    <submittedName>
        <fullName evidence="2">Uncharacterized protein</fullName>
    </submittedName>
</protein>
<reference evidence="2" key="2">
    <citation type="journal article" date="2022" name="Syst. Appl. Microbiol.">
        <title>Physiological and genomic characterisation of Luteimonas fraxinea sp. nov., a bacterial species associated with trees tolerant to ash dieback.</title>
        <authorList>
            <person name="Ulrich K."/>
            <person name="Becker R."/>
            <person name="Behrendt U."/>
            <person name="Kube M."/>
            <person name="Schneck V."/>
            <person name="Ulrich A."/>
        </authorList>
    </citation>
    <scope>NUCLEOTIDE SEQUENCE</scope>
    <source>
        <strain evidence="2">A1P009</strain>
    </source>
</reference>
<keyword evidence="3" id="KW-1185">Reference proteome</keyword>
<evidence type="ECO:0000313" key="2">
    <source>
        <dbReference type="EMBL" id="MCD9095597.1"/>
    </source>
</evidence>